<evidence type="ECO:0000259" key="4">
    <source>
        <dbReference type="PROSITE" id="PS50937"/>
    </source>
</evidence>
<dbReference type="InterPro" id="IPR003759">
    <property type="entry name" value="Cbl-bd_cap"/>
</dbReference>
<evidence type="ECO:0000313" key="7">
    <source>
        <dbReference type="Proteomes" id="UP000547674"/>
    </source>
</evidence>
<dbReference type="SUPFAM" id="SSF52242">
    <property type="entry name" value="Cobalamin (vitamin B12)-binding domain"/>
    <property type="match status" value="1"/>
</dbReference>
<feature type="domain" description="B12-binding" evidence="5">
    <location>
        <begin position="185"/>
        <end position="304"/>
    </location>
</feature>
<evidence type="ECO:0000256" key="3">
    <source>
        <dbReference type="ARBA" id="ARBA00023163"/>
    </source>
</evidence>
<dbReference type="Pfam" id="PF02607">
    <property type="entry name" value="B12-binding_2"/>
    <property type="match status" value="1"/>
</dbReference>
<dbReference type="Pfam" id="PF13411">
    <property type="entry name" value="MerR_1"/>
    <property type="match status" value="1"/>
</dbReference>
<proteinExistence type="predicted"/>
<comment type="caution">
    <text evidence="6">The sequence shown here is derived from an EMBL/GenBank/DDBJ whole genome shotgun (WGS) entry which is preliminary data.</text>
</comment>
<reference evidence="6 7" key="1">
    <citation type="submission" date="2020-03" db="EMBL/GenBank/DDBJ databases">
        <title>Metabolic flexibility allows generalist bacteria to become dominant in a frequently disturbed ecosystem.</title>
        <authorList>
            <person name="Chen Y.-J."/>
            <person name="Leung P.M."/>
            <person name="Bay S.K."/>
            <person name="Hugenholtz P."/>
            <person name="Kessler A.J."/>
            <person name="Shelley G."/>
            <person name="Waite D.W."/>
            <person name="Cook P.L."/>
            <person name="Greening C."/>
        </authorList>
    </citation>
    <scope>NUCLEOTIDE SEQUENCE [LARGE SCALE GENOMIC DNA]</scope>
    <source>
        <strain evidence="6">SS_bin_28</strain>
    </source>
</reference>
<gene>
    <name evidence="6" type="ORF">HKN21_03940</name>
</gene>
<name>A0A7Y2H1Q1_UNCEI</name>
<dbReference type="Gene3D" id="1.10.1660.10">
    <property type="match status" value="1"/>
</dbReference>
<keyword evidence="1" id="KW-0805">Transcription regulation</keyword>
<dbReference type="Proteomes" id="UP000547674">
    <property type="component" value="Unassembled WGS sequence"/>
</dbReference>
<accession>A0A7Y2H1Q1</accession>
<dbReference type="EMBL" id="JABDJR010000148">
    <property type="protein sequence ID" value="NNF05887.1"/>
    <property type="molecule type" value="Genomic_DNA"/>
</dbReference>
<dbReference type="PANTHER" id="PTHR30204">
    <property type="entry name" value="REDOX-CYCLING DRUG-SENSING TRANSCRIPTIONAL ACTIVATOR SOXR"/>
    <property type="match status" value="1"/>
</dbReference>
<dbReference type="InterPro" id="IPR000551">
    <property type="entry name" value="MerR-type_HTH_dom"/>
</dbReference>
<evidence type="ECO:0000259" key="5">
    <source>
        <dbReference type="PROSITE" id="PS51332"/>
    </source>
</evidence>
<keyword evidence="2" id="KW-0238">DNA-binding</keyword>
<dbReference type="SUPFAM" id="SSF46955">
    <property type="entry name" value="Putative DNA-binding domain"/>
    <property type="match status" value="1"/>
</dbReference>
<dbReference type="CDD" id="cd02065">
    <property type="entry name" value="B12-binding_like"/>
    <property type="match status" value="1"/>
</dbReference>
<dbReference type="GO" id="GO:0031419">
    <property type="term" value="F:cobalamin binding"/>
    <property type="evidence" value="ECO:0007669"/>
    <property type="project" value="InterPro"/>
</dbReference>
<dbReference type="InterPro" id="IPR047057">
    <property type="entry name" value="MerR_fam"/>
</dbReference>
<dbReference type="Gene3D" id="3.40.50.280">
    <property type="entry name" value="Cobalamin-binding domain"/>
    <property type="match status" value="1"/>
</dbReference>
<dbReference type="GO" id="GO:0003700">
    <property type="term" value="F:DNA-binding transcription factor activity"/>
    <property type="evidence" value="ECO:0007669"/>
    <property type="project" value="InterPro"/>
</dbReference>
<dbReference type="PROSITE" id="PS50937">
    <property type="entry name" value="HTH_MERR_2"/>
    <property type="match status" value="1"/>
</dbReference>
<dbReference type="InterPro" id="IPR036724">
    <property type="entry name" value="Cobalamin-bd_sf"/>
</dbReference>
<dbReference type="CDD" id="cd01104">
    <property type="entry name" value="HTH_MlrA-CarA"/>
    <property type="match status" value="1"/>
</dbReference>
<evidence type="ECO:0000313" key="6">
    <source>
        <dbReference type="EMBL" id="NNF05887.1"/>
    </source>
</evidence>
<evidence type="ECO:0000256" key="1">
    <source>
        <dbReference type="ARBA" id="ARBA00023015"/>
    </source>
</evidence>
<sequence length="304" mass="33962">MQTERTAPEAGSDPTFSVGEVAELTGIAPATLRIWERRYGVPLPVRLPSGHRRYTQEQIQWLRKVSEALSLGHRVKAVLSAAPEDLDAMLRPSARVRERDADVEVLLELTRRYDGARVHDHLNRLAQTLPVIDYLEKKVGPLLFEVGREWADGNLDVRHEHFLTQIVDDNLRILRVSLGAPTTSSPPVLLTTLSSESHSLGIQMAAVVCQLVGVRFRTLGVSTPVAEIVKACDETNARAVCISISMSSAGVETDKRLSDLRHLLPEHVQIVLGGEGTRRIRRSPRGISIYRRFSEFQKFLMNQL</sequence>
<dbReference type="Pfam" id="PF02310">
    <property type="entry name" value="B12-binding"/>
    <property type="match status" value="1"/>
</dbReference>
<dbReference type="SMART" id="SM00422">
    <property type="entry name" value="HTH_MERR"/>
    <property type="match status" value="1"/>
</dbReference>
<dbReference type="InterPro" id="IPR036594">
    <property type="entry name" value="Meth_synthase_dom"/>
</dbReference>
<evidence type="ECO:0000256" key="2">
    <source>
        <dbReference type="ARBA" id="ARBA00023125"/>
    </source>
</evidence>
<dbReference type="Gene3D" id="1.10.1240.10">
    <property type="entry name" value="Methionine synthase domain"/>
    <property type="match status" value="1"/>
</dbReference>
<dbReference type="PANTHER" id="PTHR30204:SF67">
    <property type="entry name" value="HTH-TYPE TRANSCRIPTIONAL REGULATOR MLRA-RELATED"/>
    <property type="match status" value="1"/>
</dbReference>
<keyword evidence="3" id="KW-0804">Transcription</keyword>
<dbReference type="InterPro" id="IPR006158">
    <property type="entry name" value="Cobalamin-bd"/>
</dbReference>
<dbReference type="PROSITE" id="PS51332">
    <property type="entry name" value="B12_BINDING"/>
    <property type="match status" value="1"/>
</dbReference>
<organism evidence="6 7">
    <name type="scientific">Eiseniibacteriota bacterium</name>
    <dbReference type="NCBI Taxonomy" id="2212470"/>
    <lineage>
        <taxon>Bacteria</taxon>
        <taxon>Candidatus Eiseniibacteriota</taxon>
    </lineage>
</organism>
<dbReference type="AlphaFoldDB" id="A0A7Y2H1Q1"/>
<dbReference type="GO" id="GO:0046872">
    <property type="term" value="F:metal ion binding"/>
    <property type="evidence" value="ECO:0007669"/>
    <property type="project" value="InterPro"/>
</dbReference>
<protein>
    <submittedName>
        <fullName evidence="6">MerR family transcriptional regulator</fullName>
    </submittedName>
</protein>
<dbReference type="InterPro" id="IPR009061">
    <property type="entry name" value="DNA-bd_dom_put_sf"/>
</dbReference>
<dbReference type="GO" id="GO:0003677">
    <property type="term" value="F:DNA binding"/>
    <property type="evidence" value="ECO:0007669"/>
    <property type="project" value="UniProtKB-KW"/>
</dbReference>
<feature type="domain" description="HTH merR-type" evidence="4">
    <location>
        <begin position="15"/>
        <end position="72"/>
    </location>
</feature>